<protein>
    <submittedName>
        <fullName evidence="2">Uncharacterized protein</fullName>
    </submittedName>
</protein>
<sequence>MPTFEEHRAVPARAALLCCRDATHRDIYSTTATKFALEGLGEALARGTEGLSIKVTAGAHRRDRCLAGAQRMDRQPGSMIMELRAEERHVLALVADDAAALHVAPPRVRFVTSSCGPCYETLLNRIEIDRDTLALPEPLLRIVVAHEVGHATQRRSMLLDFARTLASTMTLLAIPCITFATFPGEDLWRVSVPGLAFVLAFIACLKIWRARGEKRSAAFELDADAKAASIYGPASALAALEAMATRGHISAARLDAMRARLVSGPQ</sequence>
<proteinExistence type="predicted"/>
<keyword evidence="1" id="KW-0472">Membrane</keyword>
<keyword evidence="1" id="KW-1133">Transmembrane helix</keyword>
<feature type="transmembrane region" description="Helical" evidence="1">
    <location>
        <begin position="188"/>
        <end position="208"/>
    </location>
</feature>
<keyword evidence="3" id="KW-1185">Reference proteome</keyword>
<reference evidence="2" key="1">
    <citation type="submission" date="2016-01" db="EMBL/GenBank/DDBJ databases">
        <authorList>
            <person name="Peeters C."/>
        </authorList>
    </citation>
    <scope>NUCLEOTIDE SEQUENCE [LARGE SCALE GENOMIC DNA]</scope>
    <source>
        <strain evidence="2">LMG 29318</strain>
    </source>
</reference>
<accession>A0A158BNV3</accession>
<name>A0A158BNV3_9BURK</name>
<evidence type="ECO:0000256" key="1">
    <source>
        <dbReference type="SAM" id="Phobius"/>
    </source>
</evidence>
<evidence type="ECO:0000313" key="3">
    <source>
        <dbReference type="Proteomes" id="UP000054870"/>
    </source>
</evidence>
<dbReference type="AlphaFoldDB" id="A0A158BNV3"/>
<gene>
    <name evidence="2" type="ORF">AWB75_03798</name>
</gene>
<keyword evidence="1" id="KW-0812">Transmembrane</keyword>
<comment type="caution">
    <text evidence="2">The sequence shown here is derived from an EMBL/GenBank/DDBJ whole genome shotgun (WGS) entry which is preliminary data.</text>
</comment>
<dbReference type="EMBL" id="FCOF02000016">
    <property type="protein sequence ID" value="SAK71764.1"/>
    <property type="molecule type" value="Genomic_DNA"/>
</dbReference>
<dbReference type="Proteomes" id="UP000054870">
    <property type="component" value="Unassembled WGS sequence"/>
</dbReference>
<organism evidence="2 3">
    <name type="scientific">Caballeronia catudaia</name>
    <dbReference type="NCBI Taxonomy" id="1777136"/>
    <lineage>
        <taxon>Bacteria</taxon>
        <taxon>Pseudomonadati</taxon>
        <taxon>Pseudomonadota</taxon>
        <taxon>Betaproteobacteria</taxon>
        <taxon>Burkholderiales</taxon>
        <taxon>Burkholderiaceae</taxon>
        <taxon>Caballeronia</taxon>
    </lineage>
</organism>
<feature type="transmembrane region" description="Helical" evidence="1">
    <location>
        <begin position="161"/>
        <end position="182"/>
    </location>
</feature>
<evidence type="ECO:0000313" key="2">
    <source>
        <dbReference type="EMBL" id="SAK71764.1"/>
    </source>
</evidence>